<evidence type="ECO:0000256" key="6">
    <source>
        <dbReference type="ARBA" id="ARBA00023136"/>
    </source>
</evidence>
<dbReference type="InterPro" id="IPR032816">
    <property type="entry name" value="VTT_dom"/>
</dbReference>
<dbReference type="Pfam" id="PF09335">
    <property type="entry name" value="VTT_dom"/>
    <property type="match status" value="1"/>
</dbReference>
<organism evidence="9 10">
    <name type="scientific">Pseudolactococcus plantarum</name>
    <dbReference type="NCBI Taxonomy" id="1365"/>
    <lineage>
        <taxon>Bacteria</taxon>
        <taxon>Bacillati</taxon>
        <taxon>Bacillota</taxon>
        <taxon>Bacilli</taxon>
        <taxon>Lactobacillales</taxon>
        <taxon>Streptococcaceae</taxon>
        <taxon>Pseudolactococcus</taxon>
    </lineage>
</organism>
<keyword evidence="5 7" id="KW-1133">Transmembrane helix</keyword>
<keyword evidence="10" id="KW-1185">Reference proteome</keyword>
<keyword evidence="6 7" id="KW-0472">Membrane</keyword>
<evidence type="ECO:0000313" key="9">
    <source>
        <dbReference type="EMBL" id="PCS08039.1"/>
    </source>
</evidence>
<gene>
    <name evidence="9" type="ORF">RU87_GL000776</name>
</gene>
<evidence type="ECO:0000256" key="7">
    <source>
        <dbReference type="RuleBase" id="RU367016"/>
    </source>
</evidence>
<evidence type="ECO:0000256" key="2">
    <source>
        <dbReference type="ARBA" id="ARBA00010792"/>
    </source>
</evidence>
<evidence type="ECO:0000259" key="8">
    <source>
        <dbReference type="Pfam" id="PF09335"/>
    </source>
</evidence>
<dbReference type="PANTHER" id="PTHR30353">
    <property type="entry name" value="INNER MEMBRANE PROTEIN DEDA-RELATED"/>
    <property type="match status" value="1"/>
</dbReference>
<comment type="caution">
    <text evidence="9">The sequence shown here is derived from an EMBL/GenBank/DDBJ whole genome shotgun (WGS) entry which is preliminary data.</text>
</comment>
<dbReference type="InterPro" id="IPR032818">
    <property type="entry name" value="DedA-like"/>
</dbReference>
<keyword evidence="3 7" id="KW-1003">Cell membrane</keyword>
<dbReference type="GO" id="GO:0005886">
    <property type="term" value="C:plasma membrane"/>
    <property type="evidence" value="ECO:0007669"/>
    <property type="project" value="UniProtKB-SubCell"/>
</dbReference>
<feature type="transmembrane region" description="Helical" evidence="7">
    <location>
        <begin position="80"/>
        <end position="103"/>
    </location>
</feature>
<dbReference type="AlphaFoldDB" id="A0A2A5S3H8"/>
<accession>A0A2A5S3H8</accession>
<evidence type="ECO:0000313" key="10">
    <source>
        <dbReference type="Proteomes" id="UP000242246"/>
    </source>
</evidence>
<feature type="transmembrane region" description="Helical" evidence="7">
    <location>
        <begin position="39"/>
        <end position="60"/>
    </location>
</feature>
<feature type="domain" description="VTT" evidence="8">
    <location>
        <begin position="60"/>
        <end position="188"/>
    </location>
</feature>
<protein>
    <submittedName>
        <fullName evidence="9">Cytochrome O ubiquinol oxidase</fullName>
    </submittedName>
</protein>
<dbReference type="STRING" id="1348632.GCA_001591745_01024"/>
<dbReference type="PANTHER" id="PTHR30353:SF0">
    <property type="entry name" value="TRANSMEMBRANE PROTEIN"/>
    <property type="match status" value="1"/>
</dbReference>
<comment type="similarity">
    <text evidence="2 7">Belongs to the DedA family.</text>
</comment>
<comment type="subcellular location">
    <subcellularLocation>
        <location evidence="1 7">Cell membrane</location>
        <topology evidence="1 7">Multi-pass membrane protein</topology>
    </subcellularLocation>
</comment>
<proteinExistence type="inferred from homology"/>
<dbReference type="Proteomes" id="UP000242246">
    <property type="component" value="Unassembled WGS sequence"/>
</dbReference>
<reference evidence="9 10" key="1">
    <citation type="submission" date="2014-12" db="EMBL/GenBank/DDBJ databases">
        <title>Draft genome sequences of 10 type strains of Lactococcus.</title>
        <authorList>
            <person name="Sun Z."/>
            <person name="Zhong Z."/>
            <person name="Liu W."/>
            <person name="Zhang W."/>
            <person name="Zhang H."/>
        </authorList>
    </citation>
    <scope>NUCLEOTIDE SEQUENCE [LARGE SCALE GENOMIC DNA]</scope>
    <source>
        <strain evidence="9 10">DSM 20686</strain>
    </source>
</reference>
<evidence type="ECO:0000256" key="4">
    <source>
        <dbReference type="ARBA" id="ARBA00022692"/>
    </source>
</evidence>
<dbReference type="EMBL" id="JXJX01000002">
    <property type="protein sequence ID" value="PCS08039.1"/>
    <property type="molecule type" value="Genomic_DNA"/>
</dbReference>
<feature type="transmembrane region" description="Helical" evidence="7">
    <location>
        <begin position="202"/>
        <end position="220"/>
    </location>
</feature>
<name>A0A2A5S3H8_9LACT</name>
<evidence type="ECO:0000256" key="1">
    <source>
        <dbReference type="ARBA" id="ARBA00004651"/>
    </source>
</evidence>
<sequence>MTRLINQSANKTRKYRTMINFILHIDDYIYAMAQSVGGWTYLLLFLVIFIETAAIIMPFLPGDSLLFAAGAMAANPKMGFSVGLFLVLFFLAAFLGDTCNFLIGHTIGHKLVTNRHFGKLIKKKHLDDAEKYFEKNGSLAIILGRYMPIIRTFVPFVAGISQFPLQEFVKRAFIAALSWSLIATGSGYLFGNIPFVKEHFSAIILGIIVITLLPSVIGFLKSIKKESPKVN</sequence>
<keyword evidence="4 7" id="KW-0812">Transmembrane</keyword>
<feature type="transmembrane region" description="Helical" evidence="7">
    <location>
        <begin position="172"/>
        <end position="190"/>
    </location>
</feature>
<evidence type="ECO:0000256" key="5">
    <source>
        <dbReference type="ARBA" id="ARBA00022989"/>
    </source>
</evidence>
<evidence type="ECO:0000256" key="3">
    <source>
        <dbReference type="ARBA" id="ARBA00022475"/>
    </source>
</evidence>